<dbReference type="Gene3D" id="1.10.1200.10">
    <property type="entry name" value="ACP-like"/>
    <property type="match status" value="1"/>
</dbReference>
<evidence type="ECO:0000259" key="1">
    <source>
        <dbReference type="PROSITE" id="PS50075"/>
    </source>
</evidence>
<evidence type="ECO:0000313" key="2">
    <source>
        <dbReference type="EMBL" id="HIV04118.1"/>
    </source>
</evidence>
<dbReference type="EMBL" id="DVOG01000078">
    <property type="protein sequence ID" value="HIV04118.1"/>
    <property type="molecule type" value="Genomic_DNA"/>
</dbReference>
<accession>A0A9D1T0T5</accession>
<organism evidence="2 3">
    <name type="scientific">Candidatus Spyradosoma merdigallinarum</name>
    <dbReference type="NCBI Taxonomy" id="2840950"/>
    <lineage>
        <taxon>Bacteria</taxon>
        <taxon>Pseudomonadati</taxon>
        <taxon>Verrucomicrobiota</taxon>
        <taxon>Opitutia</taxon>
        <taxon>Opitutia incertae sedis</taxon>
        <taxon>Candidatus Spyradosoma</taxon>
    </lineage>
</organism>
<feature type="domain" description="Carrier" evidence="1">
    <location>
        <begin position="4"/>
        <end position="92"/>
    </location>
</feature>
<sequence>MTREKINEIVCALVRENCAREGREIDVDAYTPLIGSKRVLDSMGLVNLIADIETALLDEGVEITLTSEAAMSEKLSPFRSVGSLCALVEAQVRAEEQQAKP</sequence>
<evidence type="ECO:0000313" key="3">
    <source>
        <dbReference type="Proteomes" id="UP000886812"/>
    </source>
</evidence>
<comment type="caution">
    <text evidence="2">The sequence shown here is derived from an EMBL/GenBank/DDBJ whole genome shotgun (WGS) entry which is preliminary data.</text>
</comment>
<reference evidence="2" key="1">
    <citation type="submission" date="2020-10" db="EMBL/GenBank/DDBJ databases">
        <authorList>
            <person name="Gilroy R."/>
        </authorList>
    </citation>
    <scope>NUCLEOTIDE SEQUENCE</scope>
    <source>
        <strain evidence="2">10669</strain>
    </source>
</reference>
<dbReference type="InterPro" id="IPR036736">
    <property type="entry name" value="ACP-like_sf"/>
</dbReference>
<dbReference type="Proteomes" id="UP000886812">
    <property type="component" value="Unassembled WGS sequence"/>
</dbReference>
<protein>
    <recommendedName>
        <fullName evidence="1">Carrier domain-containing protein</fullName>
    </recommendedName>
</protein>
<reference evidence="2" key="2">
    <citation type="journal article" date="2021" name="PeerJ">
        <title>Extensive microbial diversity within the chicken gut microbiome revealed by metagenomics and culture.</title>
        <authorList>
            <person name="Gilroy R."/>
            <person name="Ravi A."/>
            <person name="Getino M."/>
            <person name="Pursley I."/>
            <person name="Horton D.L."/>
            <person name="Alikhan N.F."/>
            <person name="Baker D."/>
            <person name="Gharbi K."/>
            <person name="Hall N."/>
            <person name="Watson M."/>
            <person name="Adriaenssens E.M."/>
            <person name="Foster-Nyarko E."/>
            <person name="Jarju S."/>
            <person name="Secka A."/>
            <person name="Antonio M."/>
            <person name="Oren A."/>
            <person name="Chaudhuri R.R."/>
            <person name="La Ragione R."/>
            <person name="Hildebrand F."/>
            <person name="Pallen M.J."/>
        </authorList>
    </citation>
    <scope>NUCLEOTIDE SEQUENCE</scope>
    <source>
        <strain evidence="2">10669</strain>
    </source>
</reference>
<dbReference type="PROSITE" id="PS50075">
    <property type="entry name" value="CARRIER"/>
    <property type="match status" value="1"/>
</dbReference>
<proteinExistence type="predicted"/>
<name>A0A9D1T0T5_9BACT</name>
<gene>
    <name evidence="2" type="ORF">IAC75_03070</name>
</gene>
<dbReference type="InterPro" id="IPR009081">
    <property type="entry name" value="PP-bd_ACP"/>
</dbReference>
<dbReference type="AlphaFoldDB" id="A0A9D1T0T5"/>